<reference evidence="2" key="1">
    <citation type="journal article" date="2021" name="IMA Fungus">
        <title>Genomic characterization of three marine fungi, including Emericellopsis atlantica sp. nov. with signatures of a generalist lifestyle and marine biomass degradation.</title>
        <authorList>
            <person name="Hagestad O.C."/>
            <person name="Hou L."/>
            <person name="Andersen J.H."/>
            <person name="Hansen E.H."/>
            <person name="Altermark B."/>
            <person name="Li C."/>
            <person name="Kuhnert E."/>
            <person name="Cox R.J."/>
            <person name="Crous P.W."/>
            <person name="Spatafora J.W."/>
            <person name="Lail K."/>
            <person name="Amirebrahimi M."/>
            <person name="Lipzen A."/>
            <person name="Pangilinan J."/>
            <person name="Andreopoulos W."/>
            <person name="Hayes R.D."/>
            <person name="Ng V."/>
            <person name="Grigoriev I.V."/>
            <person name="Jackson S.A."/>
            <person name="Sutton T.D.S."/>
            <person name="Dobson A.D.W."/>
            <person name="Rama T."/>
        </authorList>
    </citation>
    <scope>NUCLEOTIDE SEQUENCE</scope>
    <source>
        <strain evidence="2">TS7</strain>
    </source>
</reference>
<dbReference type="AlphaFoldDB" id="A0A9P8CNK6"/>
<sequence>MDPNAEVNQSFLKQVRRNFSPVDYEGVPRVNSRMAKAGKPVLRRDKGEEMKKWRPENREYLLHQDTVVPPMPKIREWDSATRIETLIPSHISVYDAATASRLPNPMPGFVDLSTSRKGYEETGSFENPPFIAVRPSHNLSKEIDIPMDASSSTDTPCSKGVTAEDESAEIKPVPLAFSLMMKHDSGNRQTPARRVHSNRVKKAKKVAPIQSSNITKYFDKLS</sequence>
<gene>
    <name evidence="2" type="ORF">F5Z01DRAFT_637431</name>
</gene>
<evidence type="ECO:0000313" key="2">
    <source>
        <dbReference type="EMBL" id="KAG9253170.1"/>
    </source>
</evidence>
<dbReference type="Proteomes" id="UP000887229">
    <property type="component" value="Unassembled WGS sequence"/>
</dbReference>
<feature type="region of interest" description="Disordered" evidence="1">
    <location>
        <begin position="183"/>
        <end position="206"/>
    </location>
</feature>
<feature type="compositionally biased region" description="Basic residues" evidence="1">
    <location>
        <begin position="191"/>
        <end position="205"/>
    </location>
</feature>
<organism evidence="2 3">
    <name type="scientific">Emericellopsis atlantica</name>
    <dbReference type="NCBI Taxonomy" id="2614577"/>
    <lineage>
        <taxon>Eukaryota</taxon>
        <taxon>Fungi</taxon>
        <taxon>Dikarya</taxon>
        <taxon>Ascomycota</taxon>
        <taxon>Pezizomycotina</taxon>
        <taxon>Sordariomycetes</taxon>
        <taxon>Hypocreomycetidae</taxon>
        <taxon>Hypocreales</taxon>
        <taxon>Bionectriaceae</taxon>
        <taxon>Emericellopsis</taxon>
    </lineage>
</organism>
<dbReference type="EMBL" id="MU251258">
    <property type="protein sequence ID" value="KAG9253170.1"/>
    <property type="molecule type" value="Genomic_DNA"/>
</dbReference>
<accession>A0A9P8CNK6</accession>
<protein>
    <submittedName>
        <fullName evidence="2">Uncharacterized protein</fullName>
    </submittedName>
</protein>
<dbReference type="GeneID" id="70293182"/>
<evidence type="ECO:0000256" key="1">
    <source>
        <dbReference type="SAM" id="MobiDB-lite"/>
    </source>
</evidence>
<feature type="region of interest" description="Disordered" evidence="1">
    <location>
        <begin position="146"/>
        <end position="165"/>
    </location>
</feature>
<comment type="caution">
    <text evidence="2">The sequence shown here is derived from an EMBL/GenBank/DDBJ whole genome shotgun (WGS) entry which is preliminary data.</text>
</comment>
<dbReference type="RefSeq" id="XP_046117094.1">
    <property type="nucleotide sequence ID" value="XM_046262279.1"/>
</dbReference>
<proteinExistence type="predicted"/>
<evidence type="ECO:0000313" key="3">
    <source>
        <dbReference type="Proteomes" id="UP000887229"/>
    </source>
</evidence>
<name>A0A9P8CNK6_9HYPO</name>
<keyword evidence="3" id="KW-1185">Reference proteome</keyword>